<dbReference type="Pfam" id="PF02838">
    <property type="entry name" value="Glyco_hydro_20b"/>
    <property type="match status" value="1"/>
</dbReference>
<dbReference type="Gene3D" id="3.30.379.10">
    <property type="entry name" value="Chitobiase/beta-hexosaminidase domain 2-like"/>
    <property type="match status" value="1"/>
</dbReference>
<dbReference type="InterPro" id="IPR008979">
    <property type="entry name" value="Galactose-bd-like_sf"/>
</dbReference>
<feature type="domain" description="GH84" evidence="6">
    <location>
        <begin position="169"/>
        <end position="447"/>
    </location>
</feature>
<dbReference type="Gene3D" id="3.20.20.80">
    <property type="entry name" value="Glycosidases"/>
    <property type="match status" value="1"/>
</dbReference>
<dbReference type="InterPro" id="IPR015882">
    <property type="entry name" value="HEX_bac_N"/>
</dbReference>
<organism evidence="7 8">
    <name type="scientific">Actinorhabdospora filicis</name>
    <dbReference type="NCBI Taxonomy" id="1785913"/>
    <lineage>
        <taxon>Bacteria</taxon>
        <taxon>Bacillati</taxon>
        <taxon>Actinomycetota</taxon>
        <taxon>Actinomycetes</taxon>
        <taxon>Micromonosporales</taxon>
        <taxon>Micromonosporaceae</taxon>
        <taxon>Actinorhabdospora</taxon>
    </lineage>
</organism>
<dbReference type="PANTHER" id="PTHR13170">
    <property type="entry name" value="O-GLCNACASE"/>
    <property type="match status" value="1"/>
</dbReference>
<dbReference type="GO" id="GO:1901135">
    <property type="term" value="P:carbohydrate derivative metabolic process"/>
    <property type="evidence" value="ECO:0007669"/>
    <property type="project" value="UniProtKB-ARBA"/>
</dbReference>
<gene>
    <name evidence="7" type="ORF">Afil01_68260</name>
</gene>
<accession>A0A9W6SSE3</accession>
<feature type="chain" id="PRO_5040984011" description="Hyaluronoglucosaminidase" evidence="4">
    <location>
        <begin position="25"/>
        <end position="846"/>
    </location>
</feature>
<keyword evidence="2 3" id="KW-0326">Glycosidase</keyword>
<dbReference type="Gene3D" id="2.60.120.260">
    <property type="entry name" value="Galactose-binding domain-like"/>
    <property type="match status" value="1"/>
</dbReference>
<dbReference type="SUPFAM" id="SSF51445">
    <property type="entry name" value="(Trans)glycosidases"/>
    <property type="match status" value="1"/>
</dbReference>
<comment type="similarity">
    <text evidence="3">Belongs to the glycosyl hydrolase 84 family.</text>
</comment>
<dbReference type="RefSeq" id="WP_285667582.1">
    <property type="nucleotide sequence ID" value="NZ_BSTX01000008.1"/>
</dbReference>
<evidence type="ECO:0000256" key="1">
    <source>
        <dbReference type="ARBA" id="ARBA00022801"/>
    </source>
</evidence>
<dbReference type="SUPFAM" id="SSF55545">
    <property type="entry name" value="beta-N-acetylhexosaminidase-like domain"/>
    <property type="match status" value="1"/>
</dbReference>
<dbReference type="AlphaFoldDB" id="A0A9W6SSE3"/>
<dbReference type="InterPro" id="IPR000421">
    <property type="entry name" value="FA58C"/>
</dbReference>
<dbReference type="Gene3D" id="1.20.58.460">
    <property type="entry name" value="Hyaluronidase post-catalytic domain-like"/>
    <property type="match status" value="1"/>
</dbReference>
<evidence type="ECO:0000256" key="4">
    <source>
        <dbReference type="SAM" id="SignalP"/>
    </source>
</evidence>
<dbReference type="PANTHER" id="PTHR13170:SF16">
    <property type="entry name" value="PROTEIN O-GLCNACASE"/>
    <property type="match status" value="1"/>
</dbReference>
<reference evidence="7" key="1">
    <citation type="submission" date="2023-03" db="EMBL/GenBank/DDBJ databases">
        <title>Actinorhabdospora filicis NBRC 111898.</title>
        <authorList>
            <person name="Ichikawa N."/>
            <person name="Sato H."/>
            <person name="Tonouchi N."/>
        </authorList>
    </citation>
    <scope>NUCLEOTIDE SEQUENCE</scope>
    <source>
        <strain evidence="7">NBRC 111898</strain>
    </source>
</reference>
<dbReference type="Proteomes" id="UP001165079">
    <property type="component" value="Unassembled WGS sequence"/>
</dbReference>
<proteinExistence type="inferred from homology"/>
<feature type="active site" description="Proton donor" evidence="3">
    <location>
        <position position="284"/>
    </location>
</feature>
<keyword evidence="4" id="KW-0732">Signal</keyword>
<dbReference type="GO" id="GO:0015929">
    <property type="term" value="F:hexosaminidase activity"/>
    <property type="evidence" value="ECO:0007669"/>
    <property type="project" value="UniProtKB-ARBA"/>
</dbReference>
<feature type="signal peptide" evidence="4">
    <location>
        <begin position="1"/>
        <end position="24"/>
    </location>
</feature>
<keyword evidence="8" id="KW-1185">Reference proteome</keyword>
<protein>
    <recommendedName>
        <fullName evidence="9">Hyaluronoglucosaminidase</fullName>
    </recommendedName>
</protein>
<dbReference type="PROSITE" id="PS52009">
    <property type="entry name" value="GH84"/>
    <property type="match status" value="1"/>
</dbReference>
<evidence type="ECO:0000313" key="7">
    <source>
        <dbReference type="EMBL" id="GLZ82019.1"/>
    </source>
</evidence>
<name>A0A9W6SSE3_9ACTN</name>
<evidence type="ECO:0000259" key="6">
    <source>
        <dbReference type="PROSITE" id="PS52009"/>
    </source>
</evidence>
<dbReference type="Pfam" id="PF00754">
    <property type="entry name" value="F5_F8_type_C"/>
    <property type="match status" value="1"/>
</dbReference>
<dbReference type="Pfam" id="PF07555">
    <property type="entry name" value="NAGidase"/>
    <property type="match status" value="1"/>
</dbReference>
<keyword evidence="1 3" id="KW-0378">Hydrolase</keyword>
<dbReference type="InterPro" id="IPR051822">
    <property type="entry name" value="Glycosyl_Hydrolase_84"/>
</dbReference>
<dbReference type="EMBL" id="BSTX01000008">
    <property type="protein sequence ID" value="GLZ82019.1"/>
    <property type="molecule type" value="Genomic_DNA"/>
</dbReference>
<evidence type="ECO:0000256" key="3">
    <source>
        <dbReference type="PROSITE-ProRule" id="PRU01353"/>
    </source>
</evidence>
<dbReference type="InterPro" id="IPR017853">
    <property type="entry name" value="GH"/>
</dbReference>
<evidence type="ECO:0008006" key="9">
    <source>
        <dbReference type="Google" id="ProtNLM"/>
    </source>
</evidence>
<dbReference type="GO" id="GO:0005975">
    <property type="term" value="P:carbohydrate metabolic process"/>
    <property type="evidence" value="ECO:0007669"/>
    <property type="project" value="UniProtKB-ARBA"/>
</dbReference>
<dbReference type="SUPFAM" id="SSF49785">
    <property type="entry name" value="Galactose-binding domain-like"/>
    <property type="match status" value="1"/>
</dbReference>
<evidence type="ECO:0000313" key="8">
    <source>
        <dbReference type="Proteomes" id="UP001165079"/>
    </source>
</evidence>
<sequence>MRPAHTVLSTLTLAAALALTSAVAAPRPAHAEGRPQVWPKPREYSAEGDGFRLGDRVGLVTGATTDAAAVRAVRDALRAAGVGDIRESGEDPGTGVVVWFAGDPPVDADPSGLPPEGYALTVAASGKRGHIAIGGDGPGQFYAAQTLRQLIGPDGGLPGVAVRDWPGMAVRGTVEGFYGDAWSHAERLSHLDYLAAHKMNTYIYAPKNDPYHRARWREAYPAAELDRFGELAARARAGHVTMDFALSPGLSICFGDTRDADAVLGKFEALRARGVRKFTLAFDDIRAGDWHCDGDAAAYGSGGAGAGKAQADLLNRVASWARGKGLPAPGFVPTEYWGLGDTPYRAALRDRLDASVIVHWTGTAVIPGTVTVDQARRARADVGHDLMLWDNYPVNDYIAGRLPLGDYTGRERGLSGPLSGLVSNPANQPTVSRPGVFGAAAFAWNDAAYDPGEAWTAALAESGPLGPLKLFADVNTYDGTLHREQSPRLKAAIAAGGAELRSYASRLAAAPTGIRAGVSPAFAAEARAWLDATDLWAKALLAALDVLDDKGPQALSDRRRAVDAMTAARAVRDVRRPHSGVAPRVGDGVLDVFIAEAFTDLDRRLGIMPPASARSTMDVYGDNGPARMLDGDTGTYYWSRRAARTGDALTVDLGGVHRVGRIALLMGKDDRPGDFVHEGVLERSRDGTSWTRLTASDEAEVRADAGEAEARYIRYRATADNTAEWVVVREFAVTDLDRVTYTVTGGPSGDLRAAADGSLDTTYRGSGDGEGQTLTLTASRTGPLSRVTFVGHGTGTAEIRTGDTWTSIGHFDDYTELRVENVRTNAIRLRWSGTTAPEVQEVGVRW</sequence>
<feature type="domain" description="F5/8 type C" evidence="5">
    <location>
        <begin position="595"/>
        <end position="736"/>
    </location>
</feature>
<dbReference type="PROSITE" id="PS50022">
    <property type="entry name" value="FA58C_3"/>
    <property type="match status" value="1"/>
</dbReference>
<comment type="caution">
    <text evidence="7">The sequence shown here is derived from an EMBL/GenBank/DDBJ whole genome shotgun (WGS) entry which is preliminary data.</text>
</comment>
<evidence type="ECO:0000259" key="5">
    <source>
        <dbReference type="PROSITE" id="PS50022"/>
    </source>
</evidence>
<dbReference type="InterPro" id="IPR029018">
    <property type="entry name" value="Hex-like_dom2"/>
</dbReference>
<evidence type="ECO:0000256" key="2">
    <source>
        <dbReference type="ARBA" id="ARBA00023295"/>
    </source>
</evidence>
<dbReference type="InterPro" id="IPR011496">
    <property type="entry name" value="O-GlcNAcase_cat"/>
</dbReference>